<proteinExistence type="predicted"/>
<keyword evidence="2" id="KW-1185">Reference proteome</keyword>
<dbReference type="Proteomes" id="UP000019666">
    <property type="component" value="Unassembled WGS sequence"/>
</dbReference>
<reference evidence="1 2" key="1">
    <citation type="submission" date="2013-02" db="EMBL/GenBank/DDBJ databases">
        <authorList>
            <person name="Fiebig A."/>
            <person name="Goeker M."/>
            <person name="Klenk H.-P.P."/>
        </authorList>
    </citation>
    <scope>NUCLEOTIDE SEQUENCE [LARGE SCALE GENOMIC DNA]</scope>
    <source>
        <strain evidence="1 2">DSM 19309</strain>
    </source>
</reference>
<dbReference type="HOGENOM" id="CLU_2025027_0_0_5"/>
<dbReference type="STRING" id="442562.Rumeso_01005"/>
<gene>
    <name evidence="1" type="ORF">Rumeso_01005</name>
</gene>
<evidence type="ECO:0000313" key="1">
    <source>
        <dbReference type="EMBL" id="EYD77298.1"/>
    </source>
</evidence>
<accession>A0A017HT05</accession>
<organism evidence="1 2">
    <name type="scientific">Rubellimicrobium mesophilum DSM 19309</name>
    <dbReference type="NCBI Taxonomy" id="442562"/>
    <lineage>
        <taxon>Bacteria</taxon>
        <taxon>Pseudomonadati</taxon>
        <taxon>Pseudomonadota</taxon>
        <taxon>Alphaproteobacteria</taxon>
        <taxon>Rhodobacterales</taxon>
        <taxon>Roseobacteraceae</taxon>
        <taxon>Rubellimicrobium</taxon>
    </lineage>
</organism>
<dbReference type="EMBL" id="AOSK01000030">
    <property type="protein sequence ID" value="EYD77298.1"/>
    <property type="molecule type" value="Genomic_DNA"/>
</dbReference>
<evidence type="ECO:0000313" key="2">
    <source>
        <dbReference type="Proteomes" id="UP000019666"/>
    </source>
</evidence>
<dbReference type="PATRIC" id="fig|442562.3.peg.997"/>
<sequence length="122" mass="12651">MGRRLGTDAKVPEHAEVANAVGAVVGRVALAVEGTVTSPAPGVFIAHLPDGPRRFADQGEALSALSDALDAEATARAQAAGAAEVELHRTSDRREAEVEGSPMFVEARLRVTAQGRARLATQ</sequence>
<dbReference type="AlphaFoldDB" id="A0A017HT05"/>
<name>A0A017HT05_9RHOB</name>
<protein>
    <submittedName>
        <fullName evidence="1">Hydantoinase/oxoprolinase</fullName>
    </submittedName>
</protein>
<comment type="caution">
    <text evidence="1">The sequence shown here is derived from an EMBL/GenBank/DDBJ whole genome shotgun (WGS) entry which is preliminary data.</text>
</comment>